<dbReference type="Proteomes" id="UP000244168">
    <property type="component" value="Unassembled WGS sequence"/>
</dbReference>
<organism evidence="2 3">
    <name type="scientific">Mucilaginibacter yixingensis</name>
    <dbReference type="NCBI Taxonomy" id="1295612"/>
    <lineage>
        <taxon>Bacteria</taxon>
        <taxon>Pseudomonadati</taxon>
        <taxon>Bacteroidota</taxon>
        <taxon>Sphingobacteriia</taxon>
        <taxon>Sphingobacteriales</taxon>
        <taxon>Sphingobacteriaceae</taxon>
        <taxon>Mucilaginibacter</taxon>
    </lineage>
</organism>
<feature type="coiled-coil region" evidence="1">
    <location>
        <begin position="208"/>
        <end position="235"/>
    </location>
</feature>
<sequence length="287" mass="33221">MEAQTRILMQILADPNAENWFRKRRNTIKEIDSAIRHKTVSINALQKRIQQSTDGQVNKQPPTADIDVVDLTEKSFDQSRLDVLQKNILELNGKLTNKRREFYDFKFKHTNAVVEIDKLRDDLSKFEHAFFFEQLNKLESNEAKLSVYKLLHYKLCPACGNQSEDLYNRAVNFIKEDRCPICGTEQVLESGSLKPGTEAELSEKLKLKIDLEKEIISIENDINNFEESLRVYNQEINEHILTRRSSVVYIEKAADANEVESAPLEKLQAAYNALVTDRNELQIQFDV</sequence>
<keyword evidence="1" id="KW-0175">Coiled coil</keyword>
<proteinExistence type="predicted"/>
<evidence type="ECO:0000313" key="3">
    <source>
        <dbReference type="Proteomes" id="UP000244168"/>
    </source>
</evidence>
<reference evidence="2 3" key="1">
    <citation type="submission" date="2018-04" db="EMBL/GenBank/DDBJ databases">
        <title>Genomic Encyclopedia of Archaeal and Bacterial Type Strains, Phase II (KMG-II): from individual species to whole genera.</title>
        <authorList>
            <person name="Goeker M."/>
        </authorList>
    </citation>
    <scope>NUCLEOTIDE SEQUENCE [LARGE SCALE GENOMIC DNA]</scope>
    <source>
        <strain evidence="2 3">DSM 26809</strain>
    </source>
</reference>
<evidence type="ECO:0000256" key="1">
    <source>
        <dbReference type="SAM" id="Coils"/>
    </source>
</evidence>
<dbReference type="EMBL" id="QAOQ01000012">
    <property type="protein sequence ID" value="PTQ92467.1"/>
    <property type="molecule type" value="Genomic_DNA"/>
</dbReference>
<accession>A0A2T5J4S3</accession>
<protein>
    <submittedName>
        <fullName evidence="2">Uncharacterized protein</fullName>
    </submittedName>
</protein>
<keyword evidence="3" id="KW-1185">Reference proteome</keyword>
<evidence type="ECO:0000313" key="2">
    <source>
        <dbReference type="EMBL" id="PTQ92467.1"/>
    </source>
</evidence>
<comment type="caution">
    <text evidence="2">The sequence shown here is derived from an EMBL/GenBank/DDBJ whole genome shotgun (WGS) entry which is preliminary data.</text>
</comment>
<dbReference type="AlphaFoldDB" id="A0A2T5J4S3"/>
<name>A0A2T5J4S3_9SPHI</name>
<gene>
    <name evidence="2" type="ORF">C8P68_11267</name>
</gene>